<feature type="DNA-binding region" description="Homeobox" evidence="9">
    <location>
        <begin position="155"/>
        <end position="214"/>
    </location>
</feature>
<dbReference type="Proteomes" id="UP001642540">
    <property type="component" value="Unassembled WGS sequence"/>
</dbReference>
<feature type="compositionally biased region" description="Polar residues" evidence="11">
    <location>
        <begin position="295"/>
        <end position="305"/>
    </location>
</feature>
<feature type="domain" description="CVC" evidence="13">
    <location>
        <begin position="215"/>
        <end position="288"/>
    </location>
</feature>
<reference evidence="14 15" key="1">
    <citation type="submission" date="2024-08" db="EMBL/GenBank/DDBJ databases">
        <authorList>
            <person name="Cucini C."/>
            <person name="Frati F."/>
        </authorList>
    </citation>
    <scope>NUCLEOTIDE SEQUENCE [LARGE SCALE GENOMIC DNA]</scope>
</reference>
<feature type="compositionally biased region" description="Basic and acidic residues" evidence="11">
    <location>
        <begin position="29"/>
        <end position="42"/>
    </location>
</feature>
<evidence type="ECO:0000256" key="9">
    <source>
        <dbReference type="PROSITE-ProRule" id="PRU00108"/>
    </source>
</evidence>
<evidence type="ECO:0000256" key="7">
    <source>
        <dbReference type="ARBA" id="ARBA00023163"/>
    </source>
</evidence>
<dbReference type="PROSITE" id="PS00027">
    <property type="entry name" value="HOMEOBOX_1"/>
    <property type="match status" value="1"/>
</dbReference>
<dbReference type="Pfam" id="PF00046">
    <property type="entry name" value="Homeodomain"/>
    <property type="match status" value="1"/>
</dbReference>
<organism evidence="14 15">
    <name type="scientific">Orchesella dallaii</name>
    <dbReference type="NCBI Taxonomy" id="48710"/>
    <lineage>
        <taxon>Eukaryota</taxon>
        <taxon>Metazoa</taxon>
        <taxon>Ecdysozoa</taxon>
        <taxon>Arthropoda</taxon>
        <taxon>Hexapoda</taxon>
        <taxon>Collembola</taxon>
        <taxon>Entomobryomorpha</taxon>
        <taxon>Entomobryoidea</taxon>
        <taxon>Orchesellidae</taxon>
        <taxon>Orchesellinae</taxon>
        <taxon>Orchesella</taxon>
    </lineage>
</organism>
<comment type="similarity">
    <text evidence="2">Belongs to the paired homeobox family.</text>
</comment>
<keyword evidence="6 9" id="KW-0371">Homeobox</keyword>
<dbReference type="InterPro" id="IPR017970">
    <property type="entry name" value="Homeobox_CS"/>
</dbReference>
<feature type="domain" description="Homeobox" evidence="12">
    <location>
        <begin position="153"/>
        <end position="213"/>
    </location>
</feature>
<evidence type="ECO:0000256" key="2">
    <source>
        <dbReference type="ARBA" id="ARBA00005733"/>
    </source>
</evidence>
<feature type="region of interest" description="Disordered" evidence="11">
    <location>
        <begin position="247"/>
        <end position="272"/>
    </location>
</feature>
<evidence type="ECO:0000256" key="8">
    <source>
        <dbReference type="ARBA" id="ARBA00023242"/>
    </source>
</evidence>
<evidence type="ECO:0000313" key="15">
    <source>
        <dbReference type="Proteomes" id="UP001642540"/>
    </source>
</evidence>
<evidence type="ECO:0000256" key="1">
    <source>
        <dbReference type="ARBA" id="ARBA00004123"/>
    </source>
</evidence>
<dbReference type="PROSITE" id="PS50071">
    <property type="entry name" value="HOMEOBOX_2"/>
    <property type="match status" value="1"/>
</dbReference>
<dbReference type="Gene3D" id="1.10.10.60">
    <property type="entry name" value="Homeodomain-like"/>
    <property type="match status" value="1"/>
</dbReference>
<keyword evidence="7" id="KW-0804">Transcription</keyword>
<feature type="compositionally biased region" description="Polar residues" evidence="11">
    <location>
        <begin position="331"/>
        <end position="342"/>
    </location>
</feature>
<feature type="compositionally biased region" description="Basic residues" evidence="11">
    <location>
        <begin position="149"/>
        <end position="158"/>
    </location>
</feature>
<feature type="region of interest" description="Disordered" evidence="11">
    <location>
        <begin position="29"/>
        <end position="49"/>
    </location>
</feature>
<feature type="compositionally biased region" description="Low complexity" evidence="11">
    <location>
        <begin position="315"/>
        <end position="325"/>
    </location>
</feature>
<sequence>MIIMDPKPVGTNFAIEGLLGLNNKWEHNNSIDKTHHNRDANNESHQGPTQSMYELPQHVGYQQELEKPMLHSFYNGSYYDSVEFYNQFRNYGAANAGAVTNNAVEESEEIKDYSKYLYEQSKGPNEYGKQMGQFNGPGVSGQNQQSGGSKKKKKKRRHRTIFTSYQLEELEKAFKEAHYPDVYAREMLSLKTDLPEDRIQVWFQNRRAKWRKTEKCWGRSTIMAEYGLYGAMVRHSLPLPETILKSVKDEESDNERNTNSGDNRNTGDRAPGECVAPWLLGMHRKSLEAAEQLKSAMSSLQNSPKAKSVEKRCDSSSSSCDSSSSPRYKRQFQSSDSETENVNSRKGESSSPKKRKKRPAAEIINPETTQAHEAATQDAPPPNAPVLQTIPAKQTEPNNTHPENSSVLQAHNSVSIPRYTLPNEDIPDIYYQRRVSIATLRAKAAEHLNEIHKIHENATS</sequence>
<evidence type="ECO:0000256" key="11">
    <source>
        <dbReference type="SAM" id="MobiDB-lite"/>
    </source>
</evidence>
<dbReference type="InterPro" id="IPR052294">
    <property type="entry name" value="VSX_homeobox_regulators"/>
</dbReference>
<dbReference type="InterPro" id="IPR001356">
    <property type="entry name" value="HD"/>
</dbReference>
<feature type="region of interest" description="Disordered" evidence="11">
    <location>
        <begin position="293"/>
        <end position="411"/>
    </location>
</feature>
<dbReference type="PANTHER" id="PTHR46892">
    <property type="entry name" value="VISUAL SYSTEM HOMEOBOX 2"/>
    <property type="match status" value="1"/>
</dbReference>
<keyword evidence="3" id="KW-0217">Developmental protein</keyword>
<dbReference type="EMBL" id="CAXLJM020000024">
    <property type="protein sequence ID" value="CAL8090899.1"/>
    <property type="molecule type" value="Genomic_DNA"/>
</dbReference>
<evidence type="ECO:0000259" key="12">
    <source>
        <dbReference type="PROSITE" id="PS50071"/>
    </source>
</evidence>
<keyword evidence="8 9" id="KW-0539">Nucleus</keyword>
<dbReference type="SUPFAM" id="SSF46689">
    <property type="entry name" value="Homeodomain-like"/>
    <property type="match status" value="1"/>
</dbReference>
<feature type="compositionally biased region" description="Polar residues" evidence="11">
    <location>
        <begin position="391"/>
        <end position="411"/>
    </location>
</feature>
<dbReference type="CDD" id="cd00086">
    <property type="entry name" value="homeodomain"/>
    <property type="match status" value="1"/>
</dbReference>
<feature type="region of interest" description="Disordered" evidence="11">
    <location>
        <begin position="126"/>
        <end position="158"/>
    </location>
</feature>
<evidence type="ECO:0008006" key="16">
    <source>
        <dbReference type="Google" id="ProtNLM"/>
    </source>
</evidence>
<dbReference type="InterPro" id="IPR023339">
    <property type="entry name" value="CVC"/>
</dbReference>
<dbReference type="PANTHER" id="PTHR46892:SF3">
    <property type="entry name" value="VISUAL SYSTEM HOMEOBOX 2"/>
    <property type="match status" value="1"/>
</dbReference>
<proteinExistence type="inferred from homology"/>
<keyword evidence="5 9" id="KW-0238">DNA-binding</keyword>
<name>A0ABP1Q6B2_9HEXA</name>
<comment type="subcellular location">
    <subcellularLocation>
        <location evidence="1 9 10">Nucleus</location>
    </subcellularLocation>
</comment>
<evidence type="ECO:0000256" key="4">
    <source>
        <dbReference type="ARBA" id="ARBA00023015"/>
    </source>
</evidence>
<protein>
    <recommendedName>
        <fullName evidence="16">Visual system homeobox 2</fullName>
    </recommendedName>
</protein>
<dbReference type="SMART" id="SM00389">
    <property type="entry name" value="HOX"/>
    <property type="match status" value="1"/>
</dbReference>
<comment type="caution">
    <text evidence="14">The sequence shown here is derived from an EMBL/GenBank/DDBJ whole genome shotgun (WGS) entry which is preliminary data.</text>
</comment>
<evidence type="ECO:0000256" key="5">
    <source>
        <dbReference type="ARBA" id="ARBA00023125"/>
    </source>
</evidence>
<gene>
    <name evidence="14" type="ORF">ODALV1_LOCUS7776</name>
</gene>
<evidence type="ECO:0000256" key="3">
    <source>
        <dbReference type="ARBA" id="ARBA00022473"/>
    </source>
</evidence>
<keyword evidence="4" id="KW-0805">Transcription regulation</keyword>
<evidence type="ECO:0000256" key="6">
    <source>
        <dbReference type="ARBA" id="ARBA00023155"/>
    </source>
</evidence>
<evidence type="ECO:0000256" key="10">
    <source>
        <dbReference type="RuleBase" id="RU000682"/>
    </source>
</evidence>
<evidence type="ECO:0000259" key="13">
    <source>
        <dbReference type="PROSITE" id="PS51496"/>
    </source>
</evidence>
<dbReference type="InterPro" id="IPR009057">
    <property type="entry name" value="Homeodomain-like_sf"/>
</dbReference>
<keyword evidence="15" id="KW-1185">Reference proteome</keyword>
<evidence type="ECO:0000313" key="14">
    <source>
        <dbReference type="EMBL" id="CAL8090899.1"/>
    </source>
</evidence>
<dbReference type="PROSITE" id="PS51496">
    <property type="entry name" value="CVC"/>
    <property type="match status" value="1"/>
</dbReference>
<accession>A0ABP1Q6B2</accession>